<dbReference type="PANTHER" id="PTHR46892:SF3">
    <property type="entry name" value="VISUAL SYSTEM HOMEOBOX 2"/>
    <property type="match status" value="1"/>
</dbReference>
<keyword evidence="5 9" id="KW-0238">DNA-binding</keyword>
<evidence type="ECO:0000256" key="7">
    <source>
        <dbReference type="ARBA" id="ARBA00023163"/>
    </source>
</evidence>
<evidence type="ECO:0000256" key="3">
    <source>
        <dbReference type="ARBA" id="ARBA00022473"/>
    </source>
</evidence>
<evidence type="ECO:0000256" key="5">
    <source>
        <dbReference type="ARBA" id="ARBA00023125"/>
    </source>
</evidence>
<dbReference type="InterPro" id="IPR017970">
    <property type="entry name" value="Homeobox_CS"/>
</dbReference>
<dbReference type="PROSITE" id="PS00027">
    <property type="entry name" value="HOMEOBOX_1"/>
    <property type="match status" value="1"/>
</dbReference>
<dbReference type="AlphaFoldDB" id="A0AAE0XQF7"/>
<keyword evidence="4" id="KW-0805">Transcription regulation</keyword>
<evidence type="ECO:0000256" key="1">
    <source>
        <dbReference type="ARBA" id="ARBA00004123"/>
    </source>
</evidence>
<dbReference type="Proteomes" id="UP001283361">
    <property type="component" value="Unassembled WGS sequence"/>
</dbReference>
<dbReference type="Pfam" id="PF00046">
    <property type="entry name" value="Homeodomain"/>
    <property type="match status" value="1"/>
</dbReference>
<feature type="domain" description="CVC" evidence="13">
    <location>
        <begin position="255"/>
        <end position="304"/>
    </location>
</feature>
<protein>
    <submittedName>
        <fullName evidence="14">Uncharacterized protein</fullName>
    </submittedName>
</protein>
<dbReference type="SMART" id="SM00389">
    <property type="entry name" value="HOX"/>
    <property type="match status" value="1"/>
</dbReference>
<reference evidence="14" key="1">
    <citation type="journal article" date="2023" name="G3 (Bethesda)">
        <title>A reference genome for the long-term kleptoplast-retaining sea slug Elysia crispata morphotype clarki.</title>
        <authorList>
            <person name="Eastman K.E."/>
            <person name="Pendleton A.L."/>
            <person name="Shaikh M.A."/>
            <person name="Suttiyut T."/>
            <person name="Ogas R."/>
            <person name="Tomko P."/>
            <person name="Gavelis G."/>
            <person name="Widhalm J.R."/>
            <person name="Wisecaver J.H."/>
        </authorList>
    </citation>
    <scope>NUCLEOTIDE SEQUENCE</scope>
    <source>
        <strain evidence="14">ECLA1</strain>
    </source>
</reference>
<evidence type="ECO:0000256" key="6">
    <source>
        <dbReference type="ARBA" id="ARBA00023155"/>
    </source>
</evidence>
<accession>A0AAE0XQF7</accession>
<evidence type="ECO:0000256" key="8">
    <source>
        <dbReference type="ARBA" id="ARBA00023242"/>
    </source>
</evidence>
<dbReference type="Gene3D" id="1.10.10.60">
    <property type="entry name" value="Homeodomain-like"/>
    <property type="match status" value="1"/>
</dbReference>
<dbReference type="GO" id="GO:0000981">
    <property type="term" value="F:DNA-binding transcription factor activity, RNA polymerase II-specific"/>
    <property type="evidence" value="ECO:0007669"/>
    <property type="project" value="InterPro"/>
</dbReference>
<evidence type="ECO:0000313" key="14">
    <source>
        <dbReference type="EMBL" id="KAK3702782.1"/>
    </source>
</evidence>
<dbReference type="PROSITE" id="PS51496">
    <property type="entry name" value="CVC"/>
    <property type="match status" value="1"/>
</dbReference>
<keyword evidence="15" id="KW-1185">Reference proteome</keyword>
<comment type="subcellular location">
    <subcellularLocation>
        <location evidence="1 9 10">Nucleus</location>
    </subcellularLocation>
</comment>
<dbReference type="SUPFAM" id="SSF46689">
    <property type="entry name" value="Homeodomain-like"/>
    <property type="match status" value="1"/>
</dbReference>
<evidence type="ECO:0000256" key="4">
    <source>
        <dbReference type="ARBA" id="ARBA00023015"/>
    </source>
</evidence>
<keyword evidence="7" id="KW-0804">Transcription</keyword>
<name>A0AAE0XQF7_9GAST</name>
<dbReference type="PROSITE" id="PS50071">
    <property type="entry name" value="HOMEOBOX_2"/>
    <property type="match status" value="1"/>
</dbReference>
<feature type="region of interest" description="Disordered" evidence="11">
    <location>
        <begin position="154"/>
        <end position="182"/>
    </location>
</feature>
<evidence type="ECO:0000259" key="13">
    <source>
        <dbReference type="PROSITE" id="PS51496"/>
    </source>
</evidence>
<dbReference type="InterPro" id="IPR052294">
    <property type="entry name" value="VSX_homeobox_regulators"/>
</dbReference>
<comment type="caution">
    <text evidence="14">The sequence shown here is derived from an EMBL/GenBank/DDBJ whole genome shotgun (WGS) entry which is preliminary data.</text>
</comment>
<evidence type="ECO:0000313" key="15">
    <source>
        <dbReference type="Proteomes" id="UP001283361"/>
    </source>
</evidence>
<comment type="similarity">
    <text evidence="2">Belongs to the paired homeobox family.</text>
</comment>
<dbReference type="GO" id="GO:0005634">
    <property type="term" value="C:nucleus"/>
    <property type="evidence" value="ECO:0007669"/>
    <property type="project" value="UniProtKB-SubCell"/>
</dbReference>
<dbReference type="CDD" id="cd00086">
    <property type="entry name" value="homeodomain"/>
    <property type="match status" value="1"/>
</dbReference>
<gene>
    <name evidence="14" type="ORF">RRG08_042766</name>
</gene>
<dbReference type="PANTHER" id="PTHR46892">
    <property type="entry name" value="VISUAL SYSTEM HOMEOBOX 2"/>
    <property type="match status" value="1"/>
</dbReference>
<evidence type="ECO:0000256" key="9">
    <source>
        <dbReference type="PROSITE-ProRule" id="PRU00108"/>
    </source>
</evidence>
<feature type="domain" description="Homeobox" evidence="12">
    <location>
        <begin position="193"/>
        <end position="253"/>
    </location>
</feature>
<evidence type="ECO:0000259" key="12">
    <source>
        <dbReference type="PROSITE" id="PS50071"/>
    </source>
</evidence>
<evidence type="ECO:0000256" key="2">
    <source>
        <dbReference type="ARBA" id="ARBA00005733"/>
    </source>
</evidence>
<dbReference type="EMBL" id="JAWDGP010007852">
    <property type="protein sequence ID" value="KAK3702782.1"/>
    <property type="molecule type" value="Genomic_DNA"/>
</dbReference>
<keyword evidence="8 9" id="KW-0539">Nucleus</keyword>
<proteinExistence type="inferred from homology"/>
<evidence type="ECO:0000256" key="11">
    <source>
        <dbReference type="SAM" id="MobiDB-lite"/>
    </source>
</evidence>
<keyword evidence="6 9" id="KW-0371">Homeobox</keyword>
<dbReference type="InterPro" id="IPR001356">
    <property type="entry name" value="HD"/>
</dbReference>
<keyword evidence="3" id="KW-0217">Developmental protein</keyword>
<dbReference type="FunFam" id="1.10.10.60:FF:000383">
    <property type="entry name" value="box A-binding factor"/>
    <property type="match status" value="1"/>
</dbReference>
<organism evidence="14 15">
    <name type="scientific">Elysia crispata</name>
    <name type="common">lettuce slug</name>
    <dbReference type="NCBI Taxonomy" id="231223"/>
    <lineage>
        <taxon>Eukaryota</taxon>
        <taxon>Metazoa</taxon>
        <taxon>Spiralia</taxon>
        <taxon>Lophotrochozoa</taxon>
        <taxon>Mollusca</taxon>
        <taxon>Gastropoda</taxon>
        <taxon>Heterobranchia</taxon>
        <taxon>Euthyneura</taxon>
        <taxon>Panpulmonata</taxon>
        <taxon>Sacoglossa</taxon>
        <taxon>Placobranchoidea</taxon>
        <taxon>Plakobranchidae</taxon>
        <taxon>Elysia</taxon>
    </lineage>
</organism>
<dbReference type="GO" id="GO:1990837">
    <property type="term" value="F:sequence-specific double-stranded DNA binding"/>
    <property type="evidence" value="ECO:0007669"/>
    <property type="project" value="TreeGrafter"/>
</dbReference>
<dbReference type="InterPro" id="IPR009057">
    <property type="entry name" value="Homeodomain-like_sf"/>
</dbReference>
<feature type="DNA-binding region" description="Homeobox" evidence="9">
    <location>
        <begin position="195"/>
        <end position="254"/>
    </location>
</feature>
<sequence>MADSPYFVSILPMLDSSVNIPRSWRRQEEGYKEKFILEKPGQSHFSDHRDSFPSTFPVMCKWLSPFSLRENSLAPTRFSREYMEQLSAGKHPTRRSNLIQRESTQIEALTKNGDNDTEKRSSPAFITEEHDPNKPLVHEIDLATSRGNTLLKDAYDEADNGNSPLDQKRARGGRGGGGESRQVTLESAALELRKKRRHRTIFSRGQLQELERTFRDAHYPDVYAREMLSARTGLPEDRIQVWFQNRRAKWRKTEKTWGRSSIMAEYGLYGAMVRHSLPLPETIVKSAKDGVLESSAVSSVTGFP</sequence>
<evidence type="ECO:0000256" key="10">
    <source>
        <dbReference type="RuleBase" id="RU000682"/>
    </source>
</evidence>
<dbReference type="InterPro" id="IPR023339">
    <property type="entry name" value="CVC"/>
</dbReference>